<evidence type="ECO:0000313" key="4">
    <source>
        <dbReference type="Proteomes" id="UP000057043"/>
    </source>
</evidence>
<evidence type="ECO:0008006" key="5">
    <source>
        <dbReference type="Google" id="ProtNLM"/>
    </source>
</evidence>
<evidence type="ECO:0000313" key="3">
    <source>
        <dbReference type="Proteomes" id="UP000053961"/>
    </source>
</evidence>
<dbReference type="Proteomes" id="UP000057043">
    <property type="component" value="Unassembled WGS sequence"/>
</dbReference>
<dbReference type="AlphaFoldDB" id="A0A101FVQ2"/>
<dbReference type="Proteomes" id="UP000053961">
    <property type="component" value="Unassembled WGS sequence"/>
</dbReference>
<comment type="caution">
    <text evidence="1">The sequence shown here is derived from an EMBL/GenBank/DDBJ whole genome shotgun (WGS) entry which is preliminary data.</text>
</comment>
<accession>A0A101FVQ2</accession>
<evidence type="ECO:0000313" key="1">
    <source>
        <dbReference type="EMBL" id="KUK45289.1"/>
    </source>
</evidence>
<protein>
    <recommendedName>
        <fullName evidence="5">DUF523 domain-containing protein</fullName>
    </recommendedName>
</protein>
<gene>
    <name evidence="1" type="ORF">XD72_0317</name>
    <name evidence="2" type="ORF">XE07_0688</name>
</gene>
<reference evidence="2" key="1">
    <citation type="journal article" date="2015" name="MBio">
        <title>Genome-resolved metagenomic analysis reveals roles for candidate phyla and other microbial community members in biogeochemical transformations in oil reservoirs.</title>
        <authorList>
            <person name="Hu P."/>
            <person name="Tom L."/>
            <person name="Singh A."/>
            <person name="Thomas B.C."/>
            <person name="Baker B.J."/>
            <person name="Piceno Y.M."/>
            <person name="Andersen G.L."/>
            <person name="Banfield J.F."/>
        </authorList>
    </citation>
    <scope>NUCLEOTIDE SEQUENCE [LARGE SCALE GENOMIC DNA]</scope>
    <source>
        <strain evidence="2">56_747</strain>
    </source>
</reference>
<dbReference type="EMBL" id="LGFT01000005">
    <property type="protein sequence ID" value="KUK45289.1"/>
    <property type="molecule type" value="Genomic_DNA"/>
</dbReference>
<sequence>MRLKSEAKYDERGWMTTITVVAHCLLDPETRLADLRPIDFRPEPPLIQLLCPEAGHLGLDRWAVTKNQIDIPSYRRYCREIFLHHADLIEQFSKKGYEIEVVGVEGSPSCGINSTTSGYTGGKIRYQDHDHVSGTGVFMEEVAKELERRGVPFCLREAGRRE</sequence>
<proteinExistence type="predicted"/>
<evidence type="ECO:0000313" key="2">
    <source>
        <dbReference type="EMBL" id="KUK96916.1"/>
    </source>
</evidence>
<reference evidence="3 4" key="2">
    <citation type="journal article" date="2015" name="MBio">
        <title>Genome-Resolved Metagenomic Analysis Reveals Roles for Candidate Phyla and Other Microbial Community Members in Biogeochemical Transformations in Oil Reservoirs.</title>
        <authorList>
            <person name="Hu P."/>
            <person name="Tom L."/>
            <person name="Singh A."/>
            <person name="Thomas B.C."/>
            <person name="Baker B.J."/>
            <person name="Piceno Y.M."/>
            <person name="Andersen G.L."/>
            <person name="Banfield J.F."/>
        </authorList>
    </citation>
    <scope>NUCLEOTIDE SEQUENCE [LARGE SCALE GENOMIC DNA]</scope>
    <source>
        <strain evidence="1">57_489</strain>
    </source>
</reference>
<dbReference type="PATRIC" id="fig|301375.6.peg.1601"/>
<name>A0A101FVQ2_9EURY</name>
<organism evidence="1 4">
    <name type="scientific">Methanothrix harundinacea</name>
    <dbReference type="NCBI Taxonomy" id="301375"/>
    <lineage>
        <taxon>Archaea</taxon>
        <taxon>Methanobacteriati</taxon>
        <taxon>Methanobacteriota</taxon>
        <taxon>Stenosarchaea group</taxon>
        <taxon>Methanomicrobia</taxon>
        <taxon>Methanotrichales</taxon>
        <taxon>Methanotrichaceae</taxon>
        <taxon>Methanothrix</taxon>
    </lineage>
</organism>
<dbReference type="EMBL" id="LGHB01000006">
    <property type="protein sequence ID" value="KUK96916.1"/>
    <property type="molecule type" value="Genomic_DNA"/>
</dbReference>